<organism evidence="1 2">
    <name type="scientific">Parelaphostrongylus tenuis</name>
    <name type="common">Meningeal worm</name>
    <dbReference type="NCBI Taxonomy" id="148309"/>
    <lineage>
        <taxon>Eukaryota</taxon>
        <taxon>Metazoa</taxon>
        <taxon>Ecdysozoa</taxon>
        <taxon>Nematoda</taxon>
        <taxon>Chromadorea</taxon>
        <taxon>Rhabditida</taxon>
        <taxon>Rhabditina</taxon>
        <taxon>Rhabditomorpha</taxon>
        <taxon>Strongyloidea</taxon>
        <taxon>Metastrongylidae</taxon>
        <taxon>Parelaphostrongylus</taxon>
    </lineage>
</organism>
<keyword evidence="2" id="KW-1185">Reference proteome</keyword>
<evidence type="ECO:0000313" key="1">
    <source>
        <dbReference type="EMBL" id="KAJ1350479.1"/>
    </source>
</evidence>
<dbReference type="AlphaFoldDB" id="A0AAD5MMS0"/>
<proteinExistence type="predicted"/>
<name>A0AAD5MMS0_PARTN</name>
<gene>
    <name evidence="1" type="ORF">KIN20_006275</name>
</gene>
<accession>A0AAD5MMS0</accession>
<comment type="caution">
    <text evidence="1">The sequence shown here is derived from an EMBL/GenBank/DDBJ whole genome shotgun (WGS) entry which is preliminary data.</text>
</comment>
<dbReference type="Proteomes" id="UP001196413">
    <property type="component" value="Unassembled WGS sequence"/>
</dbReference>
<evidence type="ECO:0000313" key="2">
    <source>
        <dbReference type="Proteomes" id="UP001196413"/>
    </source>
</evidence>
<sequence>MAVALLNSMLVQDAKEMIKQWSDIRCTMDVVAWSMSVQRISLYCLLILQIRWRTNYDTVESAQEISYS</sequence>
<dbReference type="EMBL" id="JAHQIW010000872">
    <property type="protein sequence ID" value="KAJ1350479.1"/>
    <property type="molecule type" value="Genomic_DNA"/>
</dbReference>
<protein>
    <submittedName>
        <fullName evidence="1">Uncharacterized protein</fullName>
    </submittedName>
</protein>
<reference evidence="1" key="1">
    <citation type="submission" date="2021-06" db="EMBL/GenBank/DDBJ databases">
        <title>Parelaphostrongylus tenuis whole genome reference sequence.</title>
        <authorList>
            <person name="Garwood T.J."/>
            <person name="Larsen P.A."/>
            <person name="Fountain-Jones N.M."/>
            <person name="Garbe J.R."/>
            <person name="Macchietto M.G."/>
            <person name="Kania S.A."/>
            <person name="Gerhold R.W."/>
            <person name="Richards J.E."/>
            <person name="Wolf T.M."/>
        </authorList>
    </citation>
    <scope>NUCLEOTIDE SEQUENCE</scope>
    <source>
        <strain evidence="1">MNPRO001-30</strain>
        <tissue evidence="1">Meninges</tissue>
    </source>
</reference>